<dbReference type="Pfam" id="PF01145">
    <property type="entry name" value="Band_7"/>
    <property type="match status" value="1"/>
</dbReference>
<dbReference type="Gene3D" id="3.30.479.30">
    <property type="entry name" value="Band 7 domain"/>
    <property type="match status" value="1"/>
</dbReference>
<evidence type="ECO:0000256" key="3">
    <source>
        <dbReference type="ARBA" id="ARBA00023136"/>
    </source>
</evidence>
<dbReference type="InterPro" id="IPR001107">
    <property type="entry name" value="Band_7"/>
</dbReference>
<evidence type="ECO:0000256" key="5">
    <source>
        <dbReference type="SAM" id="Phobius"/>
    </source>
</evidence>
<dbReference type="AlphaFoldDB" id="A0AAW3H4Y9"/>
<dbReference type="SUPFAM" id="SSF117892">
    <property type="entry name" value="Band 7/SPFH domain"/>
    <property type="match status" value="1"/>
</dbReference>
<evidence type="ECO:0000259" key="6">
    <source>
        <dbReference type="SMART" id="SM00244"/>
    </source>
</evidence>
<comment type="caution">
    <text evidence="7">The sequence shown here is derived from an EMBL/GenBank/DDBJ whole genome shotgun (WGS) entry which is preliminary data.</text>
</comment>
<feature type="domain" description="Band 7" evidence="6">
    <location>
        <begin position="26"/>
        <end position="192"/>
    </location>
</feature>
<dbReference type="RefSeq" id="WP_008808506.1">
    <property type="nucleotide sequence ID" value="NZ_CABKOS010000005.1"/>
</dbReference>
<dbReference type="GO" id="GO:0002020">
    <property type="term" value="F:protease binding"/>
    <property type="evidence" value="ECO:0007669"/>
    <property type="project" value="TreeGrafter"/>
</dbReference>
<gene>
    <name evidence="7" type="ORF">TZ86_02044</name>
</gene>
<sequence length="493" mass="54974">MDTFFFPTWLILGAIILVIVLVLLAKGYVNARPNEVVVITGLRKQRHLRGKAGFMIPFVEQRSYLDIEQFSTDVRTSEAVPTLDFINVRADAAVKLKIGTTDEMIARAAENFLNWNTTDISNSVQDVLEGNLREVIGQMELRKMVNDRQEFASKVQDNVAPDLAKMGLEVIAFTVQSFSDEGGVIDNLGIENVETIKKDALIAKAKAERERKEVEAEQDKLANDKRVAADLEIAQKQNELKLKQAALKQEADIAQAKADAAKGIEAEIQRREQERVAAEANIMKQEKEAEVKEREVKVREQELDANIRKQAEAEKYSRQQAAEAQLIERQRQAEAELFETQKEAEARKAQAEAEKFAQLQEAEAIEAKGRAEAEAIRLKLEAEAQGLDKKAEAMKKMQEAAITEMIVDKLPEIARAVAEPLTKVDKITMYGEGNASKMVGDIMQSIDQVSQGAGFDIRQLLAGALGVNMTVNKLKQDEQPVIEAQEITTDDKK</sequence>
<dbReference type="GO" id="GO:0072659">
    <property type="term" value="P:protein localization to plasma membrane"/>
    <property type="evidence" value="ECO:0007669"/>
    <property type="project" value="TreeGrafter"/>
</dbReference>
<comment type="similarity">
    <text evidence="2">Belongs to the band 7/mec-2 family. Flotillin subfamily.</text>
</comment>
<dbReference type="PANTHER" id="PTHR13806">
    <property type="entry name" value="FLOTILLIN-RELATED"/>
    <property type="match status" value="1"/>
</dbReference>
<dbReference type="SMART" id="SM00244">
    <property type="entry name" value="PHB"/>
    <property type="match status" value="1"/>
</dbReference>
<keyword evidence="5" id="KW-0812">Transmembrane</keyword>
<evidence type="ECO:0000256" key="1">
    <source>
        <dbReference type="ARBA" id="ARBA00004370"/>
    </source>
</evidence>
<feature type="coiled-coil region" evidence="4">
    <location>
        <begin position="190"/>
        <end position="397"/>
    </location>
</feature>
<organism evidence="7 8">
    <name type="scientific">Streptococcus gordonii</name>
    <dbReference type="NCBI Taxonomy" id="1302"/>
    <lineage>
        <taxon>Bacteria</taxon>
        <taxon>Bacillati</taxon>
        <taxon>Bacillota</taxon>
        <taxon>Bacilli</taxon>
        <taxon>Lactobacillales</taxon>
        <taxon>Streptococcaceae</taxon>
        <taxon>Streptococcus</taxon>
    </lineage>
</organism>
<dbReference type="Proteomes" id="UP000033658">
    <property type="component" value="Unassembled WGS sequence"/>
</dbReference>
<protein>
    <submittedName>
        <fullName evidence="7">Flotillin family protein</fullName>
    </submittedName>
</protein>
<keyword evidence="4" id="KW-0175">Coiled coil</keyword>
<proteinExistence type="inferred from homology"/>
<dbReference type="Pfam" id="PF15975">
    <property type="entry name" value="Flot"/>
    <property type="match status" value="1"/>
</dbReference>
<name>A0AAW3H4Y9_STRGN</name>
<evidence type="ECO:0000313" key="7">
    <source>
        <dbReference type="EMBL" id="KJQ56708.1"/>
    </source>
</evidence>
<evidence type="ECO:0000256" key="4">
    <source>
        <dbReference type="SAM" id="Coils"/>
    </source>
</evidence>
<keyword evidence="5" id="KW-1133">Transmembrane helix</keyword>
<comment type="subcellular location">
    <subcellularLocation>
        <location evidence="1">Membrane</location>
    </subcellularLocation>
</comment>
<feature type="transmembrane region" description="Helical" evidence="5">
    <location>
        <begin position="6"/>
        <end position="25"/>
    </location>
</feature>
<dbReference type="InterPro" id="IPR031905">
    <property type="entry name" value="Flotillin_C"/>
</dbReference>
<dbReference type="PANTHER" id="PTHR13806:SF46">
    <property type="entry name" value="FLOTILLIN-1-RELATED"/>
    <property type="match status" value="1"/>
</dbReference>
<reference evidence="7 8" key="1">
    <citation type="submission" date="2015-02" db="EMBL/GenBank/DDBJ databases">
        <title>Evolution of amylase-binding proteins of oral streptococcal species.</title>
        <authorList>
            <person name="Haase E.M."/>
        </authorList>
    </citation>
    <scope>NUCLEOTIDE SEQUENCE [LARGE SCALE GENOMIC DNA]</scope>
    <source>
        <strain evidence="7 8">G9B</strain>
    </source>
</reference>
<keyword evidence="3 5" id="KW-0472">Membrane</keyword>
<dbReference type="CDD" id="cd03399">
    <property type="entry name" value="SPFH_flotillin"/>
    <property type="match status" value="1"/>
</dbReference>
<evidence type="ECO:0000313" key="8">
    <source>
        <dbReference type="Proteomes" id="UP000033658"/>
    </source>
</evidence>
<dbReference type="InterPro" id="IPR027705">
    <property type="entry name" value="Flotillin_fam"/>
</dbReference>
<evidence type="ECO:0000256" key="2">
    <source>
        <dbReference type="ARBA" id="ARBA00007161"/>
    </source>
</evidence>
<dbReference type="GO" id="GO:0005886">
    <property type="term" value="C:plasma membrane"/>
    <property type="evidence" value="ECO:0007669"/>
    <property type="project" value="TreeGrafter"/>
</dbReference>
<accession>A0AAW3H4Y9</accession>
<dbReference type="EMBL" id="JYGL01000002">
    <property type="protein sequence ID" value="KJQ56708.1"/>
    <property type="molecule type" value="Genomic_DNA"/>
</dbReference>
<dbReference type="InterPro" id="IPR036013">
    <property type="entry name" value="Band_7/SPFH_dom_sf"/>
</dbReference>